<accession>X0YKP5</accession>
<proteinExistence type="predicted"/>
<reference evidence="1" key="1">
    <citation type="journal article" date="2014" name="Front. Microbiol.">
        <title>High frequency of phylogenetically diverse reductive dehalogenase-homologous genes in deep subseafloor sedimentary metagenomes.</title>
        <authorList>
            <person name="Kawai M."/>
            <person name="Futagami T."/>
            <person name="Toyoda A."/>
            <person name="Takaki Y."/>
            <person name="Nishi S."/>
            <person name="Hori S."/>
            <person name="Arai W."/>
            <person name="Tsubouchi T."/>
            <person name="Morono Y."/>
            <person name="Uchiyama I."/>
            <person name="Ito T."/>
            <person name="Fujiyama A."/>
            <person name="Inagaki F."/>
            <person name="Takami H."/>
        </authorList>
    </citation>
    <scope>NUCLEOTIDE SEQUENCE</scope>
    <source>
        <strain evidence="1">Expedition CK06-06</strain>
    </source>
</reference>
<gene>
    <name evidence="1" type="ORF">S01H1_61842</name>
</gene>
<dbReference type="AlphaFoldDB" id="X0YKP5"/>
<comment type="caution">
    <text evidence="1">The sequence shown here is derived from an EMBL/GenBank/DDBJ whole genome shotgun (WGS) entry which is preliminary data.</text>
</comment>
<feature type="non-terminal residue" evidence="1">
    <location>
        <position position="1"/>
    </location>
</feature>
<organism evidence="1">
    <name type="scientific">marine sediment metagenome</name>
    <dbReference type="NCBI Taxonomy" id="412755"/>
    <lineage>
        <taxon>unclassified sequences</taxon>
        <taxon>metagenomes</taxon>
        <taxon>ecological metagenomes</taxon>
    </lineage>
</organism>
<protein>
    <submittedName>
        <fullName evidence="1">Uncharacterized protein</fullName>
    </submittedName>
</protein>
<sequence>RNADTVIISSNHERRRVSLNSYFWADLVDKFDEVKMLADPKSPYAVNAAYLFGRQKDSNILGCAGGTAYTGKSGGTSTTFSGSMSIPSDATLSGTNYEWSGDTLVLNQDKILGAKYLLDNNDVPGDGRYFIGHPKGLADLLQDTTLTSIDYNSVKALVRGEVQTFLGFTFIWTTLVDLTAGVYTSFAWHKNSMLLTIGQDDFGFNAKVEERADKNYSTQIFNSMFIGCTRMDELGVVRIYST</sequence>
<evidence type="ECO:0000313" key="1">
    <source>
        <dbReference type="EMBL" id="GAG37326.1"/>
    </source>
</evidence>
<dbReference type="EMBL" id="BARS01040588">
    <property type="protein sequence ID" value="GAG37326.1"/>
    <property type="molecule type" value="Genomic_DNA"/>
</dbReference>
<dbReference type="Pfam" id="PF19821">
    <property type="entry name" value="Phage_capsid_2"/>
    <property type="match status" value="1"/>
</dbReference>
<name>X0YKP5_9ZZZZ</name>
<dbReference type="InterPro" id="IPR045565">
    <property type="entry name" value="Phage_capsid_2"/>
</dbReference>